<feature type="transmembrane region" description="Helical" evidence="1">
    <location>
        <begin position="117"/>
        <end position="139"/>
    </location>
</feature>
<reference evidence="2 3" key="1">
    <citation type="journal article" date="2007" name="Nature">
        <title>Evolution of genes and genomes on the Drosophila phylogeny.</title>
        <authorList>
            <consortium name="Drosophila 12 Genomes Consortium"/>
            <person name="Clark A.G."/>
            <person name="Eisen M.B."/>
            <person name="Smith D.R."/>
            <person name="Bergman C.M."/>
            <person name="Oliver B."/>
            <person name="Markow T.A."/>
            <person name="Kaufman T.C."/>
            <person name="Kellis M."/>
            <person name="Gelbart W."/>
            <person name="Iyer V.N."/>
            <person name="Pollard D.A."/>
            <person name="Sackton T.B."/>
            <person name="Larracuente A.M."/>
            <person name="Singh N.D."/>
            <person name="Abad J.P."/>
            <person name="Abt D.N."/>
            <person name="Adryan B."/>
            <person name="Aguade M."/>
            <person name="Akashi H."/>
            <person name="Anderson W.W."/>
            <person name="Aquadro C.F."/>
            <person name="Ardell D.H."/>
            <person name="Arguello R."/>
            <person name="Artieri C.G."/>
            <person name="Barbash D.A."/>
            <person name="Barker D."/>
            <person name="Barsanti P."/>
            <person name="Batterham P."/>
            <person name="Batzoglou S."/>
            <person name="Begun D."/>
            <person name="Bhutkar A."/>
            <person name="Blanco E."/>
            <person name="Bosak S.A."/>
            <person name="Bradley R.K."/>
            <person name="Brand A.D."/>
            <person name="Brent M.R."/>
            <person name="Brooks A.N."/>
            <person name="Brown R.H."/>
            <person name="Butlin R.K."/>
            <person name="Caggese C."/>
            <person name="Calvi B.R."/>
            <person name="Bernardo de Carvalho A."/>
            <person name="Caspi A."/>
            <person name="Castrezana S."/>
            <person name="Celniker S.E."/>
            <person name="Chang J.L."/>
            <person name="Chapple C."/>
            <person name="Chatterji S."/>
            <person name="Chinwalla A."/>
            <person name="Civetta A."/>
            <person name="Clifton S.W."/>
            <person name="Comeron J.M."/>
            <person name="Costello J.C."/>
            <person name="Coyne J.A."/>
            <person name="Daub J."/>
            <person name="David R.G."/>
            <person name="Delcher A.L."/>
            <person name="Delehaunty K."/>
            <person name="Do C.B."/>
            <person name="Ebling H."/>
            <person name="Edwards K."/>
            <person name="Eickbush T."/>
            <person name="Evans J.D."/>
            <person name="Filipski A."/>
            <person name="Findeiss S."/>
            <person name="Freyhult E."/>
            <person name="Fulton L."/>
            <person name="Fulton R."/>
            <person name="Garcia A.C."/>
            <person name="Gardiner A."/>
            <person name="Garfield D.A."/>
            <person name="Garvin B.E."/>
            <person name="Gibson G."/>
            <person name="Gilbert D."/>
            <person name="Gnerre S."/>
            <person name="Godfrey J."/>
            <person name="Good R."/>
            <person name="Gotea V."/>
            <person name="Gravely B."/>
            <person name="Greenberg A.J."/>
            <person name="Griffiths-Jones S."/>
            <person name="Gross S."/>
            <person name="Guigo R."/>
            <person name="Gustafson E.A."/>
            <person name="Haerty W."/>
            <person name="Hahn M.W."/>
            <person name="Halligan D.L."/>
            <person name="Halpern A.L."/>
            <person name="Halter G.M."/>
            <person name="Han M.V."/>
            <person name="Heger A."/>
            <person name="Hillier L."/>
            <person name="Hinrichs A.S."/>
            <person name="Holmes I."/>
            <person name="Hoskins R.A."/>
            <person name="Hubisz M.J."/>
            <person name="Hultmark D."/>
            <person name="Huntley M.A."/>
            <person name="Jaffe D.B."/>
            <person name="Jagadeeshan S."/>
            <person name="Jeck W.R."/>
            <person name="Johnson J."/>
            <person name="Jones C.D."/>
            <person name="Jordan W.C."/>
            <person name="Karpen G.H."/>
            <person name="Kataoka E."/>
            <person name="Keightley P.D."/>
            <person name="Kheradpour P."/>
            <person name="Kirkness E.F."/>
            <person name="Koerich L.B."/>
            <person name="Kristiansen K."/>
            <person name="Kudrna D."/>
            <person name="Kulathinal R.J."/>
            <person name="Kumar S."/>
            <person name="Kwok R."/>
            <person name="Lander E."/>
            <person name="Langley C.H."/>
            <person name="Lapoint R."/>
            <person name="Lazzaro B.P."/>
            <person name="Lee S.J."/>
            <person name="Levesque L."/>
            <person name="Li R."/>
            <person name="Lin C.F."/>
            <person name="Lin M.F."/>
            <person name="Lindblad-Toh K."/>
            <person name="Llopart A."/>
            <person name="Long M."/>
            <person name="Low L."/>
            <person name="Lozovsky E."/>
            <person name="Lu J."/>
            <person name="Luo M."/>
            <person name="Machado C.A."/>
            <person name="Makalowski W."/>
            <person name="Marzo M."/>
            <person name="Matsuda M."/>
            <person name="Matzkin L."/>
            <person name="McAllister B."/>
            <person name="McBride C.S."/>
            <person name="McKernan B."/>
            <person name="McKernan K."/>
            <person name="Mendez-Lago M."/>
            <person name="Minx P."/>
            <person name="Mollenhauer M.U."/>
            <person name="Montooth K."/>
            <person name="Mount S.M."/>
            <person name="Mu X."/>
            <person name="Myers E."/>
            <person name="Negre B."/>
            <person name="Newfeld S."/>
            <person name="Nielsen R."/>
            <person name="Noor M.A."/>
            <person name="O'Grady P."/>
            <person name="Pachter L."/>
            <person name="Papaceit M."/>
            <person name="Parisi M.J."/>
            <person name="Parisi M."/>
            <person name="Parts L."/>
            <person name="Pedersen J.S."/>
            <person name="Pesole G."/>
            <person name="Phillippy A.M."/>
            <person name="Ponting C.P."/>
            <person name="Pop M."/>
            <person name="Porcelli D."/>
            <person name="Powell J.R."/>
            <person name="Prohaska S."/>
            <person name="Pruitt K."/>
            <person name="Puig M."/>
            <person name="Quesneville H."/>
            <person name="Ram K.R."/>
            <person name="Rand D."/>
            <person name="Rasmussen M.D."/>
            <person name="Reed L.K."/>
            <person name="Reenan R."/>
            <person name="Reily A."/>
            <person name="Remington K.A."/>
            <person name="Rieger T.T."/>
            <person name="Ritchie M.G."/>
            <person name="Robin C."/>
            <person name="Rogers Y.H."/>
            <person name="Rohde C."/>
            <person name="Rozas J."/>
            <person name="Rubenfield M.J."/>
            <person name="Ruiz A."/>
            <person name="Russo S."/>
            <person name="Salzberg S.L."/>
            <person name="Sanchez-Gracia A."/>
            <person name="Saranga D.J."/>
            <person name="Sato H."/>
            <person name="Schaeffer S.W."/>
            <person name="Schatz M.C."/>
            <person name="Schlenke T."/>
            <person name="Schwartz R."/>
            <person name="Segarra C."/>
            <person name="Singh R.S."/>
            <person name="Sirot L."/>
            <person name="Sirota M."/>
            <person name="Sisneros N.B."/>
            <person name="Smith C.D."/>
            <person name="Smith T.F."/>
            <person name="Spieth J."/>
            <person name="Stage D.E."/>
            <person name="Stark A."/>
            <person name="Stephan W."/>
            <person name="Strausberg R.L."/>
            <person name="Strempel S."/>
            <person name="Sturgill D."/>
            <person name="Sutton G."/>
            <person name="Sutton G.G."/>
            <person name="Tao W."/>
            <person name="Teichmann S."/>
            <person name="Tobari Y.N."/>
            <person name="Tomimura Y."/>
            <person name="Tsolas J.M."/>
            <person name="Valente V.L."/>
            <person name="Venter E."/>
            <person name="Venter J.C."/>
            <person name="Vicario S."/>
            <person name="Vieira F.G."/>
            <person name="Vilella A.J."/>
            <person name="Villasante A."/>
            <person name="Walenz B."/>
            <person name="Wang J."/>
            <person name="Wasserman M."/>
            <person name="Watts T."/>
            <person name="Wilson D."/>
            <person name="Wilson R.K."/>
            <person name="Wing R.A."/>
            <person name="Wolfner M.F."/>
            <person name="Wong A."/>
            <person name="Wong G.K."/>
            <person name="Wu C.I."/>
            <person name="Wu G."/>
            <person name="Yamamoto D."/>
            <person name="Yang H.P."/>
            <person name="Yang S.P."/>
            <person name="Yorke J.A."/>
            <person name="Yoshida K."/>
            <person name="Zdobnov E."/>
            <person name="Zhang P."/>
            <person name="Zhang Y."/>
            <person name="Zimin A.V."/>
            <person name="Baldwin J."/>
            <person name="Abdouelleil A."/>
            <person name="Abdulkadir J."/>
            <person name="Abebe A."/>
            <person name="Abera B."/>
            <person name="Abreu J."/>
            <person name="Acer S.C."/>
            <person name="Aftuck L."/>
            <person name="Alexander A."/>
            <person name="An P."/>
            <person name="Anderson E."/>
            <person name="Anderson S."/>
            <person name="Arachi H."/>
            <person name="Azer M."/>
            <person name="Bachantsang P."/>
            <person name="Barry A."/>
            <person name="Bayul T."/>
            <person name="Berlin A."/>
            <person name="Bessette D."/>
            <person name="Bloom T."/>
            <person name="Blye J."/>
            <person name="Boguslavskiy L."/>
            <person name="Bonnet C."/>
            <person name="Boukhgalter B."/>
            <person name="Bourzgui I."/>
            <person name="Brown A."/>
            <person name="Cahill P."/>
            <person name="Channer S."/>
            <person name="Cheshatsang Y."/>
            <person name="Chuda L."/>
            <person name="Citroen M."/>
            <person name="Collymore A."/>
            <person name="Cooke P."/>
            <person name="Costello M."/>
            <person name="D'Aco K."/>
            <person name="Daza R."/>
            <person name="De Haan G."/>
            <person name="DeGray S."/>
            <person name="DeMaso C."/>
            <person name="Dhargay N."/>
            <person name="Dooley K."/>
            <person name="Dooley E."/>
            <person name="Doricent M."/>
            <person name="Dorje P."/>
            <person name="Dorjee K."/>
            <person name="Dupes A."/>
            <person name="Elong R."/>
            <person name="Falk J."/>
            <person name="Farina A."/>
            <person name="Faro S."/>
            <person name="Ferguson D."/>
            <person name="Fisher S."/>
            <person name="Foley C.D."/>
            <person name="Franke A."/>
            <person name="Friedrich D."/>
            <person name="Gadbois L."/>
            <person name="Gearin G."/>
            <person name="Gearin C.R."/>
            <person name="Giannoukos G."/>
            <person name="Goode T."/>
            <person name="Graham J."/>
            <person name="Grandbois E."/>
            <person name="Grewal S."/>
            <person name="Gyaltsen K."/>
            <person name="Hafez N."/>
            <person name="Hagos B."/>
            <person name="Hall J."/>
            <person name="Henson C."/>
            <person name="Hollinger A."/>
            <person name="Honan T."/>
            <person name="Huard M.D."/>
            <person name="Hughes L."/>
            <person name="Hurhula B."/>
            <person name="Husby M.E."/>
            <person name="Kamat A."/>
            <person name="Kanga B."/>
            <person name="Kashin S."/>
            <person name="Khazanovich D."/>
            <person name="Kisner P."/>
            <person name="Lance K."/>
            <person name="Lara M."/>
            <person name="Lee W."/>
            <person name="Lennon N."/>
            <person name="Letendre F."/>
            <person name="LeVine R."/>
            <person name="Lipovsky A."/>
            <person name="Liu X."/>
            <person name="Liu J."/>
            <person name="Liu S."/>
            <person name="Lokyitsang T."/>
            <person name="Lokyitsang Y."/>
            <person name="Lubonja R."/>
            <person name="Lui A."/>
            <person name="MacDonald P."/>
            <person name="Magnisalis V."/>
            <person name="Maru K."/>
            <person name="Matthews C."/>
            <person name="McCusker W."/>
            <person name="McDonough S."/>
            <person name="Mehta T."/>
            <person name="Meldrim J."/>
            <person name="Meneus L."/>
            <person name="Mihai O."/>
            <person name="Mihalev A."/>
            <person name="Mihova T."/>
            <person name="Mittelman R."/>
            <person name="Mlenga V."/>
            <person name="Montmayeur A."/>
            <person name="Mulrain L."/>
            <person name="Navidi A."/>
            <person name="Naylor J."/>
            <person name="Negash T."/>
            <person name="Nguyen T."/>
            <person name="Nguyen N."/>
            <person name="Nicol R."/>
            <person name="Norbu C."/>
            <person name="Norbu N."/>
            <person name="Novod N."/>
            <person name="O'Neill B."/>
            <person name="Osman S."/>
            <person name="Markiewicz E."/>
            <person name="Oyono O.L."/>
            <person name="Patti C."/>
            <person name="Phunkhang P."/>
            <person name="Pierre F."/>
            <person name="Priest M."/>
            <person name="Raghuraman S."/>
            <person name="Rege F."/>
            <person name="Reyes R."/>
            <person name="Rise C."/>
            <person name="Rogov P."/>
            <person name="Ross K."/>
            <person name="Ryan E."/>
            <person name="Settipalli S."/>
            <person name="Shea T."/>
            <person name="Sherpa N."/>
            <person name="Shi L."/>
            <person name="Shih D."/>
            <person name="Sparrow T."/>
            <person name="Spaulding J."/>
            <person name="Stalker J."/>
            <person name="Stange-Thomann N."/>
            <person name="Stavropoulos S."/>
            <person name="Stone C."/>
            <person name="Strader C."/>
            <person name="Tesfaye S."/>
            <person name="Thomson T."/>
            <person name="Thoulutsang Y."/>
            <person name="Thoulutsang D."/>
            <person name="Topham K."/>
            <person name="Topping I."/>
            <person name="Tsamla T."/>
            <person name="Vassiliev H."/>
            <person name="Vo A."/>
            <person name="Wangchuk T."/>
            <person name="Wangdi T."/>
            <person name="Weiand M."/>
            <person name="Wilkinson J."/>
            <person name="Wilson A."/>
            <person name="Yadav S."/>
            <person name="Young G."/>
            <person name="Yu Q."/>
            <person name="Zembek L."/>
            <person name="Zhong D."/>
            <person name="Zimmer A."/>
            <person name="Zwirko Z."/>
            <person name="Jaffe D.B."/>
            <person name="Alvarez P."/>
            <person name="Brockman W."/>
            <person name="Butler J."/>
            <person name="Chin C."/>
            <person name="Gnerre S."/>
            <person name="Grabherr M."/>
            <person name="Kleber M."/>
            <person name="Mauceli E."/>
            <person name="MacCallum I."/>
        </authorList>
    </citation>
    <scope>NUCLEOTIDE SEQUENCE [LARGE SCALE GENOMIC DNA]</scope>
    <source>
        <strain evidence="3">Tai18E2 / Tucson 14021-0261.01</strain>
    </source>
</reference>
<name>A0A0R1E884_DROYA</name>
<dbReference type="OrthoDB" id="7861101at2759"/>
<evidence type="ECO:0000313" key="3">
    <source>
        <dbReference type="Proteomes" id="UP000002282"/>
    </source>
</evidence>
<sequence>MALYYLNTNSKEISLITRYRRSSDLNQANTIATEEYDYGDITGYAYEGAQAPRNNFIPPGKLSTKFNLILKKNYKNGYDHPQRDYISGYEGHTERHNSLSDFSNQKKEINFKDISDIALTTLAFLSFGMFTLQVLMCIVMKV</sequence>
<keyword evidence="1" id="KW-0812">Transmembrane</keyword>
<proteinExistence type="predicted"/>
<reference evidence="2 3" key="2">
    <citation type="journal article" date="2007" name="PLoS Biol.">
        <title>Principles of genome evolution in the Drosophila melanogaster species group.</title>
        <authorList>
            <person name="Ranz J.M."/>
            <person name="Maurin D."/>
            <person name="Chan Y.S."/>
            <person name="von Grotthuss M."/>
            <person name="Hillier L.W."/>
            <person name="Roote J."/>
            <person name="Ashburner M."/>
            <person name="Bergman C.M."/>
        </authorList>
    </citation>
    <scope>NUCLEOTIDE SEQUENCE [LARGE SCALE GENOMIC DNA]</scope>
    <source>
        <strain evidence="3">Tai18E2 / Tucson 14021-0261.01</strain>
    </source>
</reference>
<keyword evidence="3" id="KW-1185">Reference proteome</keyword>
<protein>
    <submittedName>
        <fullName evidence="2">Uncharacterized protein, isoform A</fullName>
    </submittedName>
</protein>
<evidence type="ECO:0000256" key="1">
    <source>
        <dbReference type="SAM" id="Phobius"/>
    </source>
</evidence>
<accession>A0A0R1E884</accession>
<organism evidence="2 3">
    <name type="scientific">Drosophila yakuba</name>
    <name type="common">Fruit fly</name>
    <dbReference type="NCBI Taxonomy" id="7245"/>
    <lineage>
        <taxon>Eukaryota</taxon>
        <taxon>Metazoa</taxon>
        <taxon>Ecdysozoa</taxon>
        <taxon>Arthropoda</taxon>
        <taxon>Hexapoda</taxon>
        <taxon>Insecta</taxon>
        <taxon>Pterygota</taxon>
        <taxon>Neoptera</taxon>
        <taxon>Endopterygota</taxon>
        <taxon>Diptera</taxon>
        <taxon>Brachycera</taxon>
        <taxon>Muscomorpha</taxon>
        <taxon>Ephydroidea</taxon>
        <taxon>Drosophilidae</taxon>
        <taxon>Drosophila</taxon>
        <taxon>Sophophora</taxon>
    </lineage>
</organism>
<dbReference type="Proteomes" id="UP000002282">
    <property type="component" value="Unassembled WGS sequence"/>
</dbReference>
<gene>
    <name evidence="2" type="primary">Dyak\GE27573</name>
    <name evidence="2" type="synonym">GE27573</name>
    <name evidence="2" type="ORF">Dyak_GE27573</name>
</gene>
<keyword evidence="1" id="KW-1133">Transmembrane helix</keyword>
<dbReference type="EMBL" id="CH893686">
    <property type="protein sequence ID" value="KRK05552.1"/>
    <property type="molecule type" value="Genomic_DNA"/>
</dbReference>
<evidence type="ECO:0000313" key="2">
    <source>
        <dbReference type="EMBL" id="KRK05552.1"/>
    </source>
</evidence>
<dbReference type="AlphaFoldDB" id="A0A0R1E884"/>
<keyword evidence="1" id="KW-0472">Membrane</keyword>